<dbReference type="EMBL" id="JAMGBB010000001">
    <property type="protein sequence ID" value="MCL6741755.1"/>
    <property type="molecule type" value="Genomic_DNA"/>
</dbReference>
<comment type="caution">
    <text evidence="2">The sequence shown here is derived from an EMBL/GenBank/DDBJ whole genome shotgun (WGS) entry which is preliminary data.</text>
</comment>
<feature type="transmembrane region" description="Helical" evidence="1">
    <location>
        <begin position="21"/>
        <end position="40"/>
    </location>
</feature>
<dbReference type="Proteomes" id="UP001165383">
    <property type="component" value="Unassembled WGS sequence"/>
</dbReference>
<evidence type="ECO:0000256" key="1">
    <source>
        <dbReference type="SAM" id="Phobius"/>
    </source>
</evidence>
<keyword evidence="1" id="KW-0812">Transmembrane</keyword>
<evidence type="ECO:0000313" key="3">
    <source>
        <dbReference type="Proteomes" id="UP001165383"/>
    </source>
</evidence>
<reference evidence="2" key="1">
    <citation type="submission" date="2022-05" db="EMBL/GenBank/DDBJ databases">
        <authorList>
            <person name="Jo J.-H."/>
            <person name="Im W.-T."/>
        </authorList>
    </citation>
    <scope>NUCLEOTIDE SEQUENCE</scope>
    <source>
        <strain evidence="2">RB56-2</strain>
    </source>
</reference>
<accession>A0ABT0SCE7</accession>
<organism evidence="2 3">
    <name type="scientific">Sphingomonas brevis</name>
    <dbReference type="NCBI Taxonomy" id="2908206"/>
    <lineage>
        <taxon>Bacteria</taxon>
        <taxon>Pseudomonadati</taxon>
        <taxon>Pseudomonadota</taxon>
        <taxon>Alphaproteobacteria</taxon>
        <taxon>Sphingomonadales</taxon>
        <taxon>Sphingomonadaceae</taxon>
        <taxon>Sphingomonas</taxon>
    </lineage>
</organism>
<keyword evidence="1" id="KW-1133">Transmembrane helix</keyword>
<keyword evidence="1" id="KW-0472">Membrane</keyword>
<proteinExistence type="predicted"/>
<evidence type="ECO:0008006" key="4">
    <source>
        <dbReference type="Google" id="ProtNLM"/>
    </source>
</evidence>
<gene>
    <name evidence="2" type="ORF">LZ518_11515</name>
</gene>
<keyword evidence="3" id="KW-1185">Reference proteome</keyword>
<sequence length="46" mass="5345">MADLMQEEDELIRKRQRDRSRVLAILLGLFVVLMFAITIAKLSVNQ</sequence>
<name>A0ABT0SCE7_9SPHN</name>
<protein>
    <recommendedName>
        <fullName evidence="4">Protoheme IX farnesyltransferase</fullName>
    </recommendedName>
</protein>
<evidence type="ECO:0000313" key="2">
    <source>
        <dbReference type="EMBL" id="MCL6741755.1"/>
    </source>
</evidence>
<dbReference type="RefSeq" id="WP_249916581.1">
    <property type="nucleotide sequence ID" value="NZ_JAMGBB010000001.1"/>
</dbReference>